<feature type="non-terminal residue" evidence="1">
    <location>
        <position position="1"/>
    </location>
</feature>
<evidence type="ECO:0000313" key="1">
    <source>
        <dbReference type="EMBL" id="SVE47341.1"/>
    </source>
</evidence>
<gene>
    <name evidence="1" type="ORF">METZ01_LOCUS500195</name>
</gene>
<protein>
    <submittedName>
        <fullName evidence="1">Uncharacterized protein</fullName>
    </submittedName>
</protein>
<name>A0A383DS79_9ZZZZ</name>
<accession>A0A383DS79</accession>
<proteinExistence type="predicted"/>
<dbReference type="AlphaFoldDB" id="A0A383DS79"/>
<organism evidence="1">
    <name type="scientific">marine metagenome</name>
    <dbReference type="NCBI Taxonomy" id="408172"/>
    <lineage>
        <taxon>unclassified sequences</taxon>
        <taxon>metagenomes</taxon>
        <taxon>ecological metagenomes</taxon>
    </lineage>
</organism>
<sequence>YVPIPNGENLIPKMYKLFGRRIEDRFFTRKSWHLEEDGFGYAFDRVREQYPYTYSEVFDAIELPIKYNRRGRYFVDLDALALMDMRNFVP</sequence>
<reference evidence="1" key="1">
    <citation type="submission" date="2018-05" db="EMBL/GenBank/DDBJ databases">
        <authorList>
            <person name="Lanie J.A."/>
            <person name="Ng W.-L."/>
            <person name="Kazmierczak K.M."/>
            <person name="Andrzejewski T.M."/>
            <person name="Davidsen T.M."/>
            <person name="Wayne K.J."/>
            <person name="Tettelin H."/>
            <person name="Glass J.I."/>
            <person name="Rusch D."/>
            <person name="Podicherti R."/>
            <person name="Tsui H.-C.T."/>
            <person name="Winkler M.E."/>
        </authorList>
    </citation>
    <scope>NUCLEOTIDE SEQUENCE</scope>
</reference>
<dbReference type="EMBL" id="UINC01219733">
    <property type="protein sequence ID" value="SVE47341.1"/>
    <property type="molecule type" value="Genomic_DNA"/>
</dbReference>